<feature type="transmembrane region" description="Helical" evidence="10">
    <location>
        <begin position="159"/>
        <end position="176"/>
    </location>
</feature>
<evidence type="ECO:0000256" key="8">
    <source>
        <dbReference type="ARBA" id="ARBA00022989"/>
    </source>
</evidence>
<evidence type="ECO:0000256" key="10">
    <source>
        <dbReference type="SAM" id="Phobius"/>
    </source>
</evidence>
<dbReference type="EMBL" id="JACLCP010000001">
    <property type="protein sequence ID" value="MBC2844285.1"/>
    <property type="molecule type" value="Genomic_DNA"/>
</dbReference>
<keyword evidence="6" id="KW-1003">Cell membrane</keyword>
<proteinExistence type="inferred from homology"/>
<dbReference type="Pfam" id="PF04973">
    <property type="entry name" value="NMN_transporter"/>
    <property type="match status" value="1"/>
</dbReference>
<dbReference type="RefSeq" id="WP_185787967.1">
    <property type="nucleotide sequence ID" value="NZ_JACLCP010000001.1"/>
</dbReference>
<comment type="function">
    <text evidence="1">Required for nicotinamide riboside transport across the inner membrane.</text>
</comment>
<dbReference type="AlphaFoldDB" id="A0A842INQ1"/>
<accession>A0A842INQ1</accession>
<keyword evidence="7 10" id="KW-0812">Transmembrane</keyword>
<protein>
    <recommendedName>
        <fullName evidence="4">Nicotinamide riboside transporter PnuC</fullName>
    </recommendedName>
</protein>
<evidence type="ECO:0000313" key="12">
    <source>
        <dbReference type="Proteomes" id="UP000533900"/>
    </source>
</evidence>
<keyword evidence="5" id="KW-0813">Transport</keyword>
<comment type="subcellular location">
    <subcellularLocation>
        <location evidence="2">Cell membrane</location>
        <topology evidence="2">Multi-pass membrane protein</topology>
    </subcellularLocation>
</comment>
<evidence type="ECO:0000256" key="6">
    <source>
        <dbReference type="ARBA" id="ARBA00022475"/>
    </source>
</evidence>
<comment type="similarity">
    <text evidence="3">Belongs to the nicotinamide ribonucleoside (NR) uptake permease (TC 4.B.1) family.</text>
</comment>
<dbReference type="InterPro" id="IPR006419">
    <property type="entry name" value="NMN_transpt_PnuC"/>
</dbReference>
<feature type="transmembrane region" description="Helical" evidence="10">
    <location>
        <begin position="106"/>
        <end position="126"/>
    </location>
</feature>
<keyword evidence="12" id="KW-1185">Reference proteome</keyword>
<feature type="transmembrane region" description="Helical" evidence="10">
    <location>
        <begin position="20"/>
        <end position="36"/>
    </location>
</feature>
<dbReference type="GO" id="GO:0005886">
    <property type="term" value="C:plasma membrane"/>
    <property type="evidence" value="ECO:0007669"/>
    <property type="project" value="UniProtKB-SubCell"/>
</dbReference>
<keyword evidence="9 10" id="KW-0472">Membrane</keyword>
<name>A0A842INQ1_9FLAO</name>
<evidence type="ECO:0000313" key="11">
    <source>
        <dbReference type="EMBL" id="MBC2844285.1"/>
    </source>
</evidence>
<evidence type="ECO:0000256" key="5">
    <source>
        <dbReference type="ARBA" id="ARBA00022448"/>
    </source>
</evidence>
<feature type="transmembrane region" description="Helical" evidence="10">
    <location>
        <begin position="43"/>
        <end position="62"/>
    </location>
</feature>
<feature type="transmembrane region" description="Helical" evidence="10">
    <location>
        <begin position="132"/>
        <end position="152"/>
    </location>
</feature>
<evidence type="ECO:0000256" key="2">
    <source>
        <dbReference type="ARBA" id="ARBA00004651"/>
    </source>
</evidence>
<dbReference type="Proteomes" id="UP000533900">
    <property type="component" value="Unassembled WGS sequence"/>
</dbReference>
<feature type="transmembrane region" description="Helical" evidence="10">
    <location>
        <begin position="182"/>
        <end position="199"/>
    </location>
</feature>
<reference evidence="11" key="1">
    <citation type="submission" date="2020-08" db="EMBL/GenBank/DDBJ databases">
        <title>Winogradskyella ouciana sp. nov., isolated from the hadal seawater of the Mariana Trench.</title>
        <authorList>
            <person name="He X."/>
        </authorList>
    </citation>
    <scope>NUCLEOTIDE SEQUENCE [LARGE SCALE GENOMIC DNA]</scope>
    <source>
        <strain evidence="11">KCTC 52348</strain>
    </source>
</reference>
<comment type="caution">
    <text evidence="11">The sequence shown here is derived from an EMBL/GenBank/DDBJ whole genome shotgun (WGS) entry which is preliminary data.</text>
</comment>
<organism evidence="11 12">
    <name type="scientific">Winogradskyella flava</name>
    <dbReference type="NCBI Taxonomy" id="1884876"/>
    <lineage>
        <taxon>Bacteria</taxon>
        <taxon>Pseudomonadati</taxon>
        <taxon>Bacteroidota</taxon>
        <taxon>Flavobacteriia</taxon>
        <taxon>Flavobacteriales</taxon>
        <taxon>Flavobacteriaceae</taxon>
        <taxon>Winogradskyella</taxon>
    </lineage>
</organism>
<feature type="transmembrane region" description="Helical" evidence="10">
    <location>
        <begin position="68"/>
        <end position="85"/>
    </location>
</feature>
<sequence length="210" mass="24840">MSQIFDFLFGQYAEYQTVDIVLEIIAVVFGFLSVWFSKQNKIWVFPTGMISTVLFVYLLFKWELLGDMMINAYYFIMSVYGWFVWTRKVDETHVTPISRTISKEKSTSILIFIATLIFVFTVYKAFDKWNGWVAYADTLTTAIFFVGMWLMARRKIENWIFWIIGDIISVPLYLYKGFTFTSFQYLGFTVIAIFGYLAWKRYLNNDLQTA</sequence>
<dbReference type="PANTHER" id="PTHR36122">
    <property type="entry name" value="NICOTINAMIDE RIBOSIDE TRANSPORTER PNUC"/>
    <property type="match status" value="1"/>
</dbReference>
<dbReference type="GO" id="GO:0034257">
    <property type="term" value="F:nicotinamide riboside transmembrane transporter activity"/>
    <property type="evidence" value="ECO:0007669"/>
    <property type="project" value="InterPro"/>
</dbReference>
<keyword evidence="8 10" id="KW-1133">Transmembrane helix</keyword>
<dbReference type="NCBIfam" id="TIGR01528">
    <property type="entry name" value="NMN_trans_PnuC"/>
    <property type="match status" value="1"/>
</dbReference>
<evidence type="ECO:0000256" key="3">
    <source>
        <dbReference type="ARBA" id="ARBA00006669"/>
    </source>
</evidence>
<evidence type="ECO:0000256" key="7">
    <source>
        <dbReference type="ARBA" id="ARBA00022692"/>
    </source>
</evidence>
<evidence type="ECO:0000256" key="1">
    <source>
        <dbReference type="ARBA" id="ARBA00002672"/>
    </source>
</evidence>
<evidence type="ECO:0000256" key="9">
    <source>
        <dbReference type="ARBA" id="ARBA00023136"/>
    </source>
</evidence>
<dbReference type="PANTHER" id="PTHR36122:SF2">
    <property type="entry name" value="NICOTINAMIDE RIBOSIDE TRANSPORTER PNUC"/>
    <property type="match status" value="1"/>
</dbReference>
<gene>
    <name evidence="11" type="ORF">H7F21_04210</name>
</gene>
<evidence type="ECO:0000256" key="4">
    <source>
        <dbReference type="ARBA" id="ARBA00017522"/>
    </source>
</evidence>